<comment type="caution">
    <text evidence="1">The sequence shown here is derived from an EMBL/GenBank/DDBJ whole genome shotgun (WGS) entry which is preliminary data.</text>
</comment>
<dbReference type="OrthoDB" id="3194815at2"/>
<keyword evidence="2" id="KW-1185">Reference proteome</keyword>
<dbReference type="RefSeq" id="WP_002562965.1">
    <property type="nucleotide sequence ID" value="NZ_KB822533.1"/>
</dbReference>
<organism evidence="1 2">
    <name type="scientific">Atopobium minutum 10063974</name>
    <dbReference type="NCBI Taxonomy" id="997872"/>
    <lineage>
        <taxon>Bacteria</taxon>
        <taxon>Bacillati</taxon>
        <taxon>Actinomycetota</taxon>
        <taxon>Coriobacteriia</taxon>
        <taxon>Coriobacteriales</taxon>
        <taxon>Atopobiaceae</taxon>
        <taxon>Atopobium</taxon>
    </lineage>
</organism>
<sequence length="76" mass="8969">MPKETGLTDYICDRNPEHHKCAKEGTADANYFHEFGRTRSDGTMQNFILCDACYLKCRELMDRHDREFNTFMKGKE</sequence>
<evidence type="ECO:0000313" key="2">
    <source>
        <dbReference type="Proteomes" id="UP000012651"/>
    </source>
</evidence>
<name>N2BLK2_9ACTN</name>
<dbReference type="AlphaFoldDB" id="N2BLK2"/>
<dbReference type="Proteomes" id="UP000012651">
    <property type="component" value="Unassembled WGS sequence"/>
</dbReference>
<reference evidence="1 2" key="1">
    <citation type="submission" date="2013-03" db="EMBL/GenBank/DDBJ databases">
        <title>The Genome Sequence of Atopobium minutum 10063974.</title>
        <authorList>
            <consortium name="The Broad Institute Genome Sequencing Platform"/>
            <person name="Earl A."/>
            <person name="Ward D."/>
            <person name="Feldgarden M."/>
            <person name="Gevers D."/>
            <person name="Lambert T."/>
            <person name="Marvaud J.-C."/>
            <person name="Courvalin P."/>
            <person name="Walker B."/>
            <person name="Young S.K."/>
            <person name="Zeng Q."/>
            <person name="Gargeya S."/>
            <person name="Fitzgerald M."/>
            <person name="Haas B."/>
            <person name="Abouelleil A."/>
            <person name="Alvarado L."/>
            <person name="Arachchi H.M."/>
            <person name="Berlin A.M."/>
            <person name="Chapman S.B."/>
            <person name="Dewar J."/>
            <person name="Goldberg J."/>
            <person name="Griggs A."/>
            <person name="Gujja S."/>
            <person name="Hansen M."/>
            <person name="Howarth C."/>
            <person name="Imamovic A."/>
            <person name="Larimer J."/>
            <person name="McCowan C."/>
            <person name="Murphy C."/>
            <person name="Neiman D."/>
            <person name="Pearson M."/>
            <person name="Priest M."/>
            <person name="Roberts A."/>
            <person name="Saif S."/>
            <person name="Shea T."/>
            <person name="Sisk P."/>
            <person name="Sykes S."/>
            <person name="Wortman J."/>
            <person name="Nusbaum C."/>
            <person name="Birren B."/>
        </authorList>
    </citation>
    <scope>NUCLEOTIDE SEQUENCE [LARGE SCALE GENOMIC DNA]</scope>
    <source>
        <strain evidence="1 2">10063974</strain>
    </source>
</reference>
<evidence type="ECO:0000313" key="1">
    <source>
        <dbReference type="EMBL" id="EMZ42632.1"/>
    </source>
</evidence>
<proteinExistence type="predicted"/>
<accession>N2BLK2</accession>
<dbReference type="PATRIC" id="fig|997872.3.peg.192"/>
<dbReference type="EMBL" id="AGXC01000001">
    <property type="protein sequence ID" value="EMZ42632.1"/>
    <property type="molecule type" value="Genomic_DNA"/>
</dbReference>
<protein>
    <submittedName>
        <fullName evidence="1">Uncharacterized protein</fullName>
    </submittedName>
</protein>
<gene>
    <name evidence="1" type="ORF">HMPREF1091_00190</name>
</gene>
<dbReference type="HOGENOM" id="CLU_194329_0_0_11"/>